<gene>
    <name evidence="1" type="ORF">MNV_1700005</name>
</gene>
<protein>
    <submittedName>
        <fullName evidence="1">Uncharacterized protein</fullName>
    </submittedName>
</protein>
<evidence type="ECO:0000313" key="2">
    <source>
        <dbReference type="Proteomes" id="UP000218615"/>
    </source>
</evidence>
<dbReference type="RefSeq" id="WP_096204490.1">
    <property type="nucleotide sequence ID" value="NZ_FZMP01000080.1"/>
</dbReference>
<dbReference type="Proteomes" id="UP000218615">
    <property type="component" value="Unassembled WGS sequence"/>
</dbReference>
<organism evidence="1 2">
    <name type="scientific">Candidatus Methanoperedens nitratireducens</name>
    <dbReference type="NCBI Taxonomy" id="1392998"/>
    <lineage>
        <taxon>Archaea</taxon>
        <taxon>Methanobacteriati</taxon>
        <taxon>Methanobacteriota</taxon>
        <taxon>Stenosarchaea group</taxon>
        <taxon>Methanomicrobia</taxon>
        <taxon>Methanosarcinales</taxon>
        <taxon>ANME-2 cluster</taxon>
        <taxon>Candidatus Methanoperedentaceae</taxon>
        <taxon>Candidatus Methanoperedens</taxon>
    </lineage>
</organism>
<evidence type="ECO:0000313" key="1">
    <source>
        <dbReference type="EMBL" id="SNQ60227.1"/>
    </source>
</evidence>
<proteinExistence type="predicted"/>
<dbReference type="AlphaFoldDB" id="A0A284VLZ6"/>
<keyword evidence="2" id="KW-1185">Reference proteome</keyword>
<reference evidence="2" key="1">
    <citation type="submission" date="2017-06" db="EMBL/GenBank/DDBJ databases">
        <authorList>
            <person name="Cremers G."/>
        </authorList>
    </citation>
    <scope>NUCLEOTIDE SEQUENCE [LARGE SCALE GENOMIC DNA]</scope>
</reference>
<accession>A0A284VLZ6</accession>
<sequence>MDIFDVLGAISKRKITLMHTGINESEALTKAKIDISIEYHISLFDIEKLAGQKTNRTRVNKNRRSFS</sequence>
<name>A0A284VLZ6_9EURY</name>
<dbReference type="EMBL" id="FZMP01000080">
    <property type="protein sequence ID" value="SNQ60227.1"/>
    <property type="molecule type" value="Genomic_DNA"/>
</dbReference>